<comment type="caution">
    <text evidence="2">The sequence shown here is derived from an EMBL/GenBank/DDBJ whole genome shotgun (WGS) entry which is preliminary data.</text>
</comment>
<name>A0A9P8J4L1_AURME</name>
<feature type="non-terminal residue" evidence="2">
    <location>
        <position position="1"/>
    </location>
</feature>
<keyword evidence="1" id="KW-0732">Signal</keyword>
<evidence type="ECO:0000313" key="3">
    <source>
        <dbReference type="Proteomes" id="UP000779574"/>
    </source>
</evidence>
<accession>A0A9P8J4L1</accession>
<feature type="signal peptide" evidence="1">
    <location>
        <begin position="1"/>
        <end position="25"/>
    </location>
</feature>
<dbReference type="AlphaFoldDB" id="A0A9P8J4L1"/>
<dbReference type="Proteomes" id="UP000779574">
    <property type="component" value="Unassembled WGS sequence"/>
</dbReference>
<reference evidence="2" key="1">
    <citation type="journal article" date="2021" name="J Fungi (Basel)">
        <title>Virulence traits and population genomics of the black yeast Aureobasidium melanogenum.</title>
        <authorList>
            <person name="Cernosa A."/>
            <person name="Sun X."/>
            <person name="Gostincar C."/>
            <person name="Fang C."/>
            <person name="Gunde-Cimerman N."/>
            <person name="Song Z."/>
        </authorList>
    </citation>
    <scope>NUCLEOTIDE SEQUENCE</scope>
    <source>
        <strain evidence="2">EXF-9911</strain>
    </source>
</reference>
<sequence length="266" mass="28117">MLRPAPPATMISSFVLISFALSALASPVMPQDGGASDGTLSEDIMVLNKHGALETIKQNDWLASLKAAGVLLEKPTVDEAYLNATAESLGPFPTNGTLSKRQASCDSTYAIVTDTTQRFVDWDVQMSPVVCAVGDMDISVMKGYSVANAVTVSGGGSLTLIADRLTAQFGVSFSRTWTTQDSITTKGTVKDGDCGVMITRPLVTRRYGRTMQGCPGSYKQIGAWMADEHGEGSYAGIDWVSGAISMCTKKQAAPPLTRCHGAGEFV</sequence>
<gene>
    <name evidence="2" type="ORF">KCU76_g12135</name>
</gene>
<reference evidence="2" key="2">
    <citation type="submission" date="2021-08" db="EMBL/GenBank/DDBJ databases">
        <authorList>
            <person name="Gostincar C."/>
            <person name="Sun X."/>
            <person name="Song Z."/>
            <person name="Gunde-Cimerman N."/>
        </authorList>
    </citation>
    <scope>NUCLEOTIDE SEQUENCE</scope>
    <source>
        <strain evidence="2">EXF-9911</strain>
    </source>
</reference>
<dbReference type="OrthoDB" id="4831122at2759"/>
<evidence type="ECO:0000256" key="1">
    <source>
        <dbReference type="SAM" id="SignalP"/>
    </source>
</evidence>
<feature type="chain" id="PRO_5040262323" evidence="1">
    <location>
        <begin position="26"/>
        <end position="266"/>
    </location>
</feature>
<dbReference type="EMBL" id="JAHFXF010000612">
    <property type="protein sequence ID" value="KAG9684841.1"/>
    <property type="molecule type" value="Genomic_DNA"/>
</dbReference>
<protein>
    <submittedName>
        <fullName evidence="2">Uncharacterized protein</fullName>
    </submittedName>
</protein>
<organism evidence="2 3">
    <name type="scientific">Aureobasidium melanogenum</name>
    <name type="common">Aureobasidium pullulans var. melanogenum</name>
    <dbReference type="NCBI Taxonomy" id="46634"/>
    <lineage>
        <taxon>Eukaryota</taxon>
        <taxon>Fungi</taxon>
        <taxon>Dikarya</taxon>
        <taxon>Ascomycota</taxon>
        <taxon>Pezizomycotina</taxon>
        <taxon>Dothideomycetes</taxon>
        <taxon>Dothideomycetidae</taxon>
        <taxon>Dothideales</taxon>
        <taxon>Saccotheciaceae</taxon>
        <taxon>Aureobasidium</taxon>
    </lineage>
</organism>
<evidence type="ECO:0000313" key="2">
    <source>
        <dbReference type="EMBL" id="KAG9684841.1"/>
    </source>
</evidence>
<proteinExistence type="predicted"/>